<keyword evidence="1" id="KW-0472">Membrane</keyword>
<gene>
    <name evidence="2" type="ORF">DESME_03460</name>
</gene>
<feature type="transmembrane region" description="Helical" evidence="1">
    <location>
        <begin position="20"/>
        <end position="39"/>
    </location>
</feature>
<evidence type="ECO:0000256" key="1">
    <source>
        <dbReference type="SAM" id="Phobius"/>
    </source>
</evidence>
<evidence type="ECO:0000313" key="3">
    <source>
        <dbReference type="Proteomes" id="UP000010847"/>
    </source>
</evidence>
<reference evidence="2 3" key="1">
    <citation type="submission" date="2013-12" db="EMBL/GenBank/DDBJ databases">
        <authorList>
            <consortium name="DOE Joint Genome Institute"/>
            <person name="Smidt H."/>
            <person name="Huntemann M."/>
            <person name="Han J."/>
            <person name="Chen A."/>
            <person name="Kyrpides N."/>
            <person name="Mavromatis K."/>
            <person name="Markowitz V."/>
            <person name="Palaniappan K."/>
            <person name="Ivanova N."/>
            <person name="Schaumberg A."/>
            <person name="Pati A."/>
            <person name="Liolios K."/>
            <person name="Nordberg H.P."/>
            <person name="Cantor M.N."/>
            <person name="Hua S.X."/>
            <person name="Woyke T."/>
        </authorList>
    </citation>
    <scope>NUCLEOTIDE SEQUENCE [LARGE SCALE GENOMIC DNA]</scope>
    <source>
        <strain evidence="3">DSM 15288</strain>
    </source>
</reference>
<organism evidence="2 3">
    <name type="scientific">Desulfitobacterium metallireducens DSM 15288</name>
    <dbReference type="NCBI Taxonomy" id="871968"/>
    <lineage>
        <taxon>Bacteria</taxon>
        <taxon>Bacillati</taxon>
        <taxon>Bacillota</taxon>
        <taxon>Clostridia</taxon>
        <taxon>Eubacteriales</taxon>
        <taxon>Desulfitobacteriaceae</taxon>
        <taxon>Desulfitobacterium</taxon>
    </lineage>
</organism>
<evidence type="ECO:0000313" key="2">
    <source>
        <dbReference type="EMBL" id="AHF06215.1"/>
    </source>
</evidence>
<keyword evidence="3" id="KW-1185">Reference proteome</keyword>
<accession>W0E5U6</accession>
<name>W0E5U6_9FIRM</name>
<feature type="transmembrane region" description="Helical" evidence="1">
    <location>
        <begin position="45"/>
        <end position="65"/>
    </location>
</feature>
<dbReference type="EMBL" id="CP007032">
    <property type="protein sequence ID" value="AHF06215.1"/>
    <property type="molecule type" value="Genomic_DNA"/>
</dbReference>
<dbReference type="AlphaFoldDB" id="W0E5U6"/>
<dbReference type="STRING" id="871968.DESME_03460"/>
<dbReference type="RefSeq" id="WP_006715292.1">
    <property type="nucleotide sequence ID" value="NZ_CP007032.1"/>
</dbReference>
<proteinExistence type="predicted"/>
<sequence>MKGFRKMDEMEKYISFKCVFWTYGYMVAFLVVWVAIDLFNKVSASVPLFLFVTQMLVQNVIRFTLERQMDGKNE</sequence>
<dbReference type="Proteomes" id="UP000010847">
    <property type="component" value="Chromosome"/>
</dbReference>
<keyword evidence="1" id="KW-1133">Transmembrane helix</keyword>
<dbReference type="KEGG" id="dmt:DESME_03460"/>
<keyword evidence="1" id="KW-0812">Transmembrane</keyword>
<dbReference type="OrthoDB" id="1929328at2"/>
<dbReference type="HOGENOM" id="CLU_181354_0_1_9"/>
<protein>
    <submittedName>
        <fullName evidence="2">Uncharacterized protein</fullName>
    </submittedName>
</protein>